<dbReference type="InterPro" id="IPR006311">
    <property type="entry name" value="TAT_signal"/>
</dbReference>
<evidence type="ECO:0000313" key="4">
    <source>
        <dbReference type="Proteomes" id="UP001521209"/>
    </source>
</evidence>
<dbReference type="RefSeq" id="WP_235703960.1">
    <property type="nucleotide sequence ID" value="NZ_JAKGBZ010000013.1"/>
</dbReference>
<dbReference type="Pfam" id="PF00578">
    <property type="entry name" value="AhpC-TSA"/>
    <property type="match status" value="1"/>
</dbReference>
<comment type="caution">
    <text evidence="3">The sequence shown here is derived from an EMBL/GenBank/DDBJ whole genome shotgun (WGS) entry which is preliminary data.</text>
</comment>
<dbReference type="CDD" id="cd02966">
    <property type="entry name" value="TlpA_like_family"/>
    <property type="match status" value="1"/>
</dbReference>
<organism evidence="3 4">
    <name type="scientific">Acidiphilium iwatense</name>
    <dbReference type="NCBI Taxonomy" id="768198"/>
    <lineage>
        <taxon>Bacteria</taxon>
        <taxon>Pseudomonadati</taxon>
        <taxon>Pseudomonadota</taxon>
        <taxon>Alphaproteobacteria</taxon>
        <taxon>Acetobacterales</taxon>
        <taxon>Acidocellaceae</taxon>
        <taxon>Acidiphilium</taxon>
    </lineage>
</organism>
<dbReference type="PROSITE" id="PS51318">
    <property type="entry name" value="TAT"/>
    <property type="match status" value="1"/>
</dbReference>
<keyword evidence="1" id="KW-0676">Redox-active center</keyword>
<dbReference type="Proteomes" id="UP001521209">
    <property type="component" value="Unassembled WGS sequence"/>
</dbReference>
<dbReference type="EMBL" id="JAKGBZ010000013">
    <property type="protein sequence ID" value="MCF3946723.1"/>
    <property type="molecule type" value="Genomic_DNA"/>
</dbReference>
<evidence type="ECO:0000256" key="1">
    <source>
        <dbReference type="ARBA" id="ARBA00023284"/>
    </source>
</evidence>
<dbReference type="PROSITE" id="PS51352">
    <property type="entry name" value="THIOREDOXIN_2"/>
    <property type="match status" value="1"/>
</dbReference>
<sequence length="197" mass="20540">MALTLSRRHFAAIGAGLAAPGLASLAGFGKSARASDLPDAAGALGEIMPVPPPPFHFMNAGGRRLTLAHYRGEGLVVNFWATWCGPCTRELPTLAALNKVLLPDGIRVLPISVDSSGARAVEPYYAKHHIEGLPVLVDPSSSALAAFHVDGIPLTVLIDRKGDMVARLEGAGDWNTPATAAKVRRLVGGAKPPVTQT</sequence>
<name>A0ABS9DVG2_9PROT</name>
<dbReference type="InterPro" id="IPR050553">
    <property type="entry name" value="Thioredoxin_ResA/DsbE_sf"/>
</dbReference>
<protein>
    <submittedName>
        <fullName evidence="3">TlpA family protein disulfide reductase</fullName>
    </submittedName>
</protein>
<dbReference type="InterPro" id="IPR013766">
    <property type="entry name" value="Thioredoxin_domain"/>
</dbReference>
<accession>A0ABS9DVG2</accession>
<keyword evidence="4" id="KW-1185">Reference proteome</keyword>
<proteinExistence type="predicted"/>
<dbReference type="InterPro" id="IPR036249">
    <property type="entry name" value="Thioredoxin-like_sf"/>
</dbReference>
<dbReference type="PANTHER" id="PTHR42852">
    <property type="entry name" value="THIOL:DISULFIDE INTERCHANGE PROTEIN DSBE"/>
    <property type="match status" value="1"/>
</dbReference>
<feature type="domain" description="Thioredoxin" evidence="2">
    <location>
        <begin position="26"/>
        <end position="192"/>
    </location>
</feature>
<dbReference type="PROSITE" id="PS00194">
    <property type="entry name" value="THIOREDOXIN_1"/>
    <property type="match status" value="1"/>
</dbReference>
<dbReference type="InterPro" id="IPR017937">
    <property type="entry name" value="Thioredoxin_CS"/>
</dbReference>
<evidence type="ECO:0000313" key="3">
    <source>
        <dbReference type="EMBL" id="MCF3946723.1"/>
    </source>
</evidence>
<reference evidence="3 4" key="1">
    <citation type="submission" date="2022-01" db="EMBL/GenBank/DDBJ databases">
        <authorList>
            <person name="Won M."/>
            <person name="Kim S.-J."/>
            <person name="Kwon S.-W."/>
        </authorList>
    </citation>
    <scope>NUCLEOTIDE SEQUENCE [LARGE SCALE GENOMIC DNA]</scope>
    <source>
        <strain evidence="3 4">KCTC 23505</strain>
    </source>
</reference>
<gene>
    <name evidence="3" type="ORF">L2A60_08520</name>
</gene>
<dbReference type="SUPFAM" id="SSF52833">
    <property type="entry name" value="Thioredoxin-like"/>
    <property type="match status" value="1"/>
</dbReference>
<dbReference type="Gene3D" id="3.40.30.10">
    <property type="entry name" value="Glutaredoxin"/>
    <property type="match status" value="1"/>
</dbReference>
<dbReference type="InterPro" id="IPR000866">
    <property type="entry name" value="AhpC/TSA"/>
</dbReference>
<evidence type="ECO:0000259" key="2">
    <source>
        <dbReference type="PROSITE" id="PS51352"/>
    </source>
</evidence>
<dbReference type="PANTHER" id="PTHR42852:SF17">
    <property type="entry name" value="THIOREDOXIN-LIKE PROTEIN HI_1115"/>
    <property type="match status" value="1"/>
</dbReference>